<evidence type="ECO:0000259" key="1">
    <source>
        <dbReference type="Pfam" id="PF14529"/>
    </source>
</evidence>
<dbReference type="Proteomes" id="UP001591681">
    <property type="component" value="Unassembled WGS sequence"/>
</dbReference>
<proteinExistence type="predicted"/>
<evidence type="ECO:0000313" key="2">
    <source>
        <dbReference type="EMBL" id="KAL2076865.1"/>
    </source>
</evidence>
<comment type="caution">
    <text evidence="2">The sequence shown here is derived from an EMBL/GenBank/DDBJ whole genome shotgun (WGS) entry which is preliminary data.</text>
</comment>
<protein>
    <recommendedName>
        <fullName evidence="1">Endonuclease/exonuclease/phosphatase domain-containing protein</fullName>
    </recommendedName>
</protein>
<organism evidence="2 3">
    <name type="scientific">Coilia grayii</name>
    <name type="common">Gray's grenadier anchovy</name>
    <dbReference type="NCBI Taxonomy" id="363190"/>
    <lineage>
        <taxon>Eukaryota</taxon>
        <taxon>Metazoa</taxon>
        <taxon>Chordata</taxon>
        <taxon>Craniata</taxon>
        <taxon>Vertebrata</taxon>
        <taxon>Euteleostomi</taxon>
        <taxon>Actinopterygii</taxon>
        <taxon>Neopterygii</taxon>
        <taxon>Teleostei</taxon>
        <taxon>Clupei</taxon>
        <taxon>Clupeiformes</taxon>
        <taxon>Clupeoidei</taxon>
        <taxon>Engraulidae</taxon>
        <taxon>Coilinae</taxon>
        <taxon>Coilia</taxon>
    </lineage>
</organism>
<dbReference type="Pfam" id="PF14529">
    <property type="entry name" value="Exo_endo_phos_2"/>
    <property type="match status" value="1"/>
</dbReference>
<dbReference type="InterPro" id="IPR036691">
    <property type="entry name" value="Endo/exonu/phosph_ase_sf"/>
</dbReference>
<keyword evidence="3" id="KW-1185">Reference proteome</keyword>
<dbReference type="EMBL" id="JBHFQA010000046">
    <property type="protein sequence ID" value="KAL2076865.1"/>
    <property type="molecule type" value="Genomic_DNA"/>
</dbReference>
<name>A0ABD1IPB2_9TELE</name>
<accession>A0ABD1IPB2</accession>
<sequence>MFLVETWLKEEGAATLIETCPPNYKFYQSIKDNKRGGGIAVIFSNKRSCNEINLGTFTSFEYLAIKVKTDHSLLLITLYRPPTFLSDFSTLVSAVLTNYDRIIITGDFNIHVNKSGDSNGKDLLNTLDGFGLHQYVTEATHQLGNTLDLVISQPANINNISVSDITISDHYCVLFEFPFTIHSNRETGATHKRCINESAQQKNHRTY</sequence>
<feature type="domain" description="Endonuclease/exonuclease/phosphatase" evidence="1">
    <location>
        <begin position="74"/>
        <end position="173"/>
    </location>
</feature>
<dbReference type="SUPFAM" id="SSF56219">
    <property type="entry name" value="DNase I-like"/>
    <property type="match status" value="1"/>
</dbReference>
<gene>
    <name evidence="2" type="ORF">ACEWY4_027532</name>
</gene>
<reference evidence="2 3" key="1">
    <citation type="submission" date="2024-09" db="EMBL/GenBank/DDBJ databases">
        <title>A chromosome-level genome assembly of Gray's grenadier anchovy, Coilia grayii.</title>
        <authorList>
            <person name="Fu Z."/>
        </authorList>
    </citation>
    <scope>NUCLEOTIDE SEQUENCE [LARGE SCALE GENOMIC DNA]</scope>
    <source>
        <strain evidence="2">G4</strain>
        <tissue evidence="2">Muscle</tissue>
    </source>
</reference>
<dbReference type="PANTHER" id="PTHR33776:SF3">
    <property type="entry name" value="PHD-TYPE DOMAIN-CONTAINING PROTEIN"/>
    <property type="match status" value="1"/>
</dbReference>
<dbReference type="Gene3D" id="3.60.10.10">
    <property type="entry name" value="Endonuclease/exonuclease/phosphatase"/>
    <property type="match status" value="1"/>
</dbReference>
<evidence type="ECO:0000313" key="3">
    <source>
        <dbReference type="Proteomes" id="UP001591681"/>
    </source>
</evidence>
<dbReference type="AlphaFoldDB" id="A0ABD1IPB2"/>
<dbReference type="InterPro" id="IPR005135">
    <property type="entry name" value="Endo/exonuclease/phosphatase"/>
</dbReference>
<dbReference type="PANTHER" id="PTHR33776">
    <property type="entry name" value="ENDO/EXONUCLEASE/PHOSPHATASE DOMAIN-CONTAINING PROTEIN"/>
    <property type="match status" value="1"/>
</dbReference>